<evidence type="ECO:0000256" key="12">
    <source>
        <dbReference type="ARBA" id="ARBA00023152"/>
    </source>
</evidence>
<keyword evidence="11" id="KW-0460">Magnesium</keyword>
<name>A0A2G9TPU7_TELCI</name>
<keyword evidence="6" id="KW-0808">Transferase</keyword>
<keyword evidence="7" id="KW-0479">Metal-binding</keyword>
<evidence type="ECO:0000256" key="4">
    <source>
        <dbReference type="ARBA" id="ARBA00012055"/>
    </source>
</evidence>
<dbReference type="GO" id="GO:0016208">
    <property type="term" value="F:AMP binding"/>
    <property type="evidence" value="ECO:0007669"/>
    <property type="project" value="TreeGrafter"/>
</dbReference>
<dbReference type="PANTHER" id="PTHR13697:SF4">
    <property type="entry name" value="ATP-DEPENDENT 6-PHOSPHOFRUCTOKINASE"/>
    <property type="match status" value="1"/>
</dbReference>
<dbReference type="GO" id="GO:0046872">
    <property type="term" value="F:metal ion binding"/>
    <property type="evidence" value="ECO:0007669"/>
    <property type="project" value="UniProtKB-KW"/>
</dbReference>
<dbReference type="GO" id="GO:0005945">
    <property type="term" value="C:6-phosphofructokinase complex"/>
    <property type="evidence" value="ECO:0007669"/>
    <property type="project" value="TreeGrafter"/>
</dbReference>
<dbReference type="InterPro" id="IPR022953">
    <property type="entry name" value="ATP_PFK"/>
</dbReference>
<dbReference type="GO" id="GO:0042802">
    <property type="term" value="F:identical protein binding"/>
    <property type="evidence" value="ECO:0007669"/>
    <property type="project" value="TreeGrafter"/>
</dbReference>
<keyword evidence="10" id="KW-0067">ATP-binding</keyword>
<dbReference type="InterPro" id="IPR035966">
    <property type="entry name" value="PKF_sf"/>
</dbReference>
<dbReference type="InterPro" id="IPR000023">
    <property type="entry name" value="Phosphofructokinase_dom"/>
</dbReference>
<accession>A0A2G9TPU7</accession>
<keyword evidence="8" id="KW-0547">Nucleotide-binding</keyword>
<dbReference type="OrthoDB" id="537915at2759"/>
<dbReference type="GO" id="GO:0070095">
    <property type="term" value="F:fructose-6-phosphate binding"/>
    <property type="evidence" value="ECO:0007669"/>
    <property type="project" value="TreeGrafter"/>
</dbReference>
<dbReference type="GO" id="GO:0048029">
    <property type="term" value="F:monosaccharide binding"/>
    <property type="evidence" value="ECO:0007669"/>
    <property type="project" value="TreeGrafter"/>
</dbReference>
<comment type="cofactor">
    <cofactor evidence="1">
        <name>Mg(2+)</name>
        <dbReference type="ChEBI" id="CHEBI:18420"/>
    </cofactor>
</comment>
<dbReference type="GO" id="GO:0005524">
    <property type="term" value="F:ATP binding"/>
    <property type="evidence" value="ECO:0007669"/>
    <property type="project" value="UniProtKB-KW"/>
</dbReference>
<evidence type="ECO:0000313" key="16">
    <source>
        <dbReference type="EMBL" id="PIO60043.1"/>
    </source>
</evidence>
<dbReference type="SUPFAM" id="SSF53784">
    <property type="entry name" value="Phosphofructokinase"/>
    <property type="match status" value="1"/>
</dbReference>
<keyword evidence="17" id="KW-1185">Reference proteome</keyword>
<feature type="non-terminal residue" evidence="16">
    <location>
        <position position="1"/>
    </location>
</feature>
<dbReference type="Gene3D" id="3.40.50.450">
    <property type="match status" value="1"/>
</dbReference>
<dbReference type="AlphaFoldDB" id="A0A2G9TPU7"/>
<evidence type="ECO:0000259" key="15">
    <source>
        <dbReference type="Pfam" id="PF00365"/>
    </source>
</evidence>
<dbReference type="Proteomes" id="UP000230423">
    <property type="component" value="Unassembled WGS sequence"/>
</dbReference>
<evidence type="ECO:0000256" key="7">
    <source>
        <dbReference type="ARBA" id="ARBA00022723"/>
    </source>
</evidence>
<evidence type="ECO:0000256" key="1">
    <source>
        <dbReference type="ARBA" id="ARBA00001946"/>
    </source>
</evidence>
<feature type="region of interest" description="Disordered" evidence="14">
    <location>
        <begin position="1"/>
        <end position="39"/>
    </location>
</feature>
<evidence type="ECO:0000313" key="17">
    <source>
        <dbReference type="Proteomes" id="UP000230423"/>
    </source>
</evidence>
<dbReference type="EMBL" id="KZ356272">
    <property type="protein sequence ID" value="PIO60043.1"/>
    <property type="molecule type" value="Genomic_DNA"/>
</dbReference>
<evidence type="ECO:0000256" key="3">
    <source>
        <dbReference type="ARBA" id="ARBA00004679"/>
    </source>
</evidence>
<evidence type="ECO:0000256" key="11">
    <source>
        <dbReference type="ARBA" id="ARBA00022842"/>
    </source>
</evidence>
<reference evidence="16 17" key="1">
    <citation type="submission" date="2015-09" db="EMBL/GenBank/DDBJ databases">
        <title>Draft genome of the parasitic nematode Teladorsagia circumcincta isolate WARC Sus (inbred).</title>
        <authorList>
            <person name="Mitreva M."/>
        </authorList>
    </citation>
    <scope>NUCLEOTIDE SEQUENCE [LARGE SCALE GENOMIC DNA]</scope>
    <source>
        <strain evidence="16 17">S</strain>
    </source>
</reference>
<evidence type="ECO:0000256" key="5">
    <source>
        <dbReference type="ARBA" id="ARBA00022490"/>
    </source>
</evidence>
<evidence type="ECO:0000256" key="13">
    <source>
        <dbReference type="ARBA" id="ARBA00048070"/>
    </source>
</evidence>
<sequence>AGNDKPSKWPEDRPMLSSSFKEPRLPAKPGTITKEQAEKGKQLSVVGIAGTIDNDFIGTDRTIGFDSAMARVTECVDNLTATAMSHHRTFIVEVDL</sequence>
<dbReference type="UniPathway" id="UPA00109">
    <property type="reaction ID" value="UER00182"/>
</dbReference>
<proteinExistence type="predicted"/>
<dbReference type="EC" id="2.7.1.11" evidence="4"/>
<dbReference type="Gene3D" id="3.40.50.460">
    <property type="entry name" value="Phosphofructokinase domain"/>
    <property type="match status" value="1"/>
</dbReference>
<comment type="pathway">
    <text evidence="3">Carbohydrate degradation; glycolysis; D-glyceraldehyde 3-phosphate and glycerone phosphate from D-glucose: step 3/4.</text>
</comment>
<evidence type="ECO:0000256" key="8">
    <source>
        <dbReference type="ARBA" id="ARBA00022741"/>
    </source>
</evidence>
<keyword evidence="12" id="KW-0324">Glycolysis</keyword>
<dbReference type="PANTHER" id="PTHR13697">
    <property type="entry name" value="PHOSPHOFRUCTOKINASE"/>
    <property type="match status" value="1"/>
</dbReference>
<dbReference type="Pfam" id="PF00365">
    <property type="entry name" value="PFK"/>
    <property type="match status" value="1"/>
</dbReference>
<evidence type="ECO:0000256" key="2">
    <source>
        <dbReference type="ARBA" id="ARBA00004496"/>
    </source>
</evidence>
<feature type="compositionally biased region" description="Basic and acidic residues" evidence="14">
    <location>
        <begin position="1"/>
        <end position="14"/>
    </location>
</feature>
<dbReference type="GO" id="GO:0003872">
    <property type="term" value="F:6-phosphofructokinase activity"/>
    <property type="evidence" value="ECO:0007669"/>
    <property type="project" value="UniProtKB-EC"/>
</dbReference>
<dbReference type="GO" id="GO:0061621">
    <property type="term" value="P:canonical glycolysis"/>
    <property type="evidence" value="ECO:0007669"/>
    <property type="project" value="TreeGrafter"/>
</dbReference>
<comment type="subcellular location">
    <subcellularLocation>
        <location evidence="2">Cytoplasm</location>
    </subcellularLocation>
</comment>
<comment type="catalytic activity">
    <reaction evidence="13">
        <text>beta-D-fructose 6-phosphate + ATP = beta-D-fructose 1,6-bisphosphate + ADP + H(+)</text>
        <dbReference type="Rhea" id="RHEA:16109"/>
        <dbReference type="ChEBI" id="CHEBI:15378"/>
        <dbReference type="ChEBI" id="CHEBI:30616"/>
        <dbReference type="ChEBI" id="CHEBI:32966"/>
        <dbReference type="ChEBI" id="CHEBI:57634"/>
        <dbReference type="ChEBI" id="CHEBI:456216"/>
        <dbReference type="EC" id="2.7.1.11"/>
    </reaction>
</comment>
<protein>
    <recommendedName>
        <fullName evidence="4">6-phosphofructokinase</fullName>
        <ecNumber evidence="4">2.7.1.11</ecNumber>
    </recommendedName>
</protein>
<dbReference type="GO" id="GO:0006002">
    <property type="term" value="P:fructose 6-phosphate metabolic process"/>
    <property type="evidence" value="ECO:0007669"/>
    <property type="project" value="InterPro"/>
</dbReference>
<keyword evidence="5" id="KW-0963">Cytoplasm</keyword>
<evidence type="ECO:0000256" key="9">
    <source>
        <dbReference type="ARBA" id="ARBA00022777"/>
    </source>
</evidence>
<evidence type="ECO:0000256" key="10">
    <source>
        <dbReference type="ARBA" id="ARBA00022840"/>
    </source>
</evidence>
<evidence type="ECO:0000256" key="6">
    <source>
        <dbReference type="ARBA" id="ARBA00022679"/>
    </source>
</evidence>
<organism evidence="16 17">
    <name type="scientific">Teladorsagia circumcincta</name>
    <name type="common">Brown stomach worm</name>
    <name type="synonym">Ostertagia circumcincta</name>
    <dbReference type="NCBI Taxonomy" id="45464"/>
    <lineage>
        <taxon>Eukaryota</taxon>
        <taxon>Metazoa</taxon>
        <taxon>Ecdysozoa</taxon>
        <taxon>Nematoda</taxon>
        <taxon>Chromadorea</taxon>
        <taxon>Rhabditida</taxon>
        <taxon>Rhabditina</taxon>
        <taxon>Rhabditomorpha</taxon>
        <taxon>Strongyloidea</taxon>
        <taxon>Trichostrongylidae</taxon>
        <taxon>Teladorsagia</taxon>
    </lineage>
</organism>
<dbReference type="GO" id="GO:0030388">
    <property type="term" value="P:fructose 1,6-bisphosphate metabolic process"/>
    <property type="evidence" value="ECO:0007669"/>
    <property type="project" value="TreeGrafter"/>
</dbReference>
<dbReference type="PRINTS" id="PR00476">
    <property type="entry name" value="PHFRCTKINASE"/>
</dbReference>
<feature type="domain" description="Phosphofructokinase" evidence="15">
    <location>
        <begin position="37"/>
        <end position="94"/>
    </location>
</feature>
<keyword evidence="9" id="KW-0418">Kinase</keyword>
<evidence type="ECO:0000256" key="14">
    <source>
        <dbReference type="SAM" id="MobiDB-lite"/>
    </source>
</evidence>
<gene>
    <name evidence="16" type="ORF">TELCIR_18476</name>
</gene>